<dbReference type="GO" id="GO:0004657">
    <property type="term" value="F:proline dehydrogenase activity"/>
    <property type="evidence" value="ECO:0007669"/>
    <property type="project" value="TreeGrafter"/>
</dbReference>
<keyword evidence="8" id="KW-1185">Reference proteome</keyword>
<evidence type="ECO:0000313" key="8">
    <source>
        <dbReference type="Proteomes" id="UP000241818"/>
    </source>
</evidence>
<dbReference type="OrthoDB" id="2219495at2759"/>
<dbReference type="AlphaFoldDB" id="A0A2T3AY47"/>
<dbReference type="EMBL" id="KZ679013">
    <property type="protein sequence ID" value="PSS14988.1"/>
    <property type="molecule type" value="Genomic_DNA"/>
</dbReference>
<sequence>MPLSPPPSTILITGSGVFGLSTALALTQNPTYARTRILLLDRSPFPAPDGASIDSSRIIRADYSDRAYAALASAAQRAWRETALGADGRYAESGLVLVAKRGELGEAYVRGSLENVRALDADHGAEEEVQELSDRESIEKVVGTGGGSGDWGYVNRGSGWADAEAGMRYLWQRVQDTGRVEFIHAEVTQLVREGKKKVIGVRVKDGSVLKADLVVLAAGAWTGGLVDLRGRATATGQVLTYVDLTAAEQERLSRMPVLLNMTTGLFIIPPKNRVLKVARHAYGYLNPTRIRDPDDRRRRSDGSLISVSLPRTAVDDPKLWVPREGEDACRAALREMIPWLADRPFARSRLCWYSDTPRGDFLITYHPEFENLFIATGGSGHGYKFLPVIGECIVKCISGECPEEFKDKWAWPKDPVEDVVTQDGSRGGRPGLILEQELRKGSRL</sequence>
<evidence type="ECO:0000256" key="1">
    <source>
        <dbReference type="ARBA" id="ARBA00001974"/>
    </source>
</evidence>
<keyword evidence="4" id="KW-0274">FAD</keyword>
<comment type="cofactor">
    <cofactor evidence="1">
        <name>FAD</name>
        <dbReference type="ChEBI" id="CHEBI:57692"/>
    </cofactor>
</comment>
<dbReference type="SUPFAM" id="SSF54373">
    <property type="entry name" value="FAD-linked reductases, C-terminal domain"/>
    <property type="match status" value="1"/>
</dbReference>
<dbReference type="GeneID" id="36573920"/>
<dbReference type="Proteomes" id="UP000241818">
    <property type="component" value="Unassembled WGS sequence"/>
</dbReference>
<protein>
    <recommendedName>
        <fullName evidence="6">FAD dependent oxidoreductase domain-containing protein</fullName>
    </recommendedName>
</protein>
<evidence type="ECO:0000256" key="2">
    <source>
        <dbReference type="ARBA" id="ARBA00010989"/>
    </source>
</evidence>
<dbReference type="GO" id="GO:0008115">
    <property type="term" value="F:sarcosine oxidase activity"/>
    <property type="evidence" value="ECO:0007669"/>
    <property type="project" value="TreeGrafter"/>
</dbReference>
<dbReference type="Gene3D" id="3.30.9.10">
    <property type="entry name" value="D-Amino Acid Oxidase, subunit A, domain 2"/>
    <property type="match status" value="1"/>
</dbReference>
<evidence type="ECO:0000313" key="7">
    <source>
        <dbReference type="EMBL" id="PSS14988.1"/>
    </source>
</evidence>
<gene>
    <name evidence="7" type="ORF">M430DRAFT_29008</name>
</gene>
<proteinExistence type="inferred from homology"/>
<dbReference type="GO" id="GO:0050660">
    <property type="term" value="F:flavin adenine dinucleotide binding"/>
    <property type="evidence" value="ECO:0007669"/>
    <property type="project" value="InterPro"/>
</dbReference>
<evidence type="ECO:0000256" key="3">
    <source>
        <dbReference type="ARBA" id="ARBA00022630"/>
    </source>
</evidence>
<comment type="similarity">
    <text evidence="2">Belongs to the MSOX/MTOX family.</text>
</comment>
<dbReference type="InParanoid" id="A0A2T3AY47"/>
<accession>A0A2T3AY47</accession>
<dbReference type="Gene3D" id="3.50.50.60">
    <property type="entry name" value="FAD/NAD(P)-binding domain"/>
    <property type="match status" value="1"/>
</dbReference>
<evidence type="ECO:0000256" key="5">
    <source>
        <dbReference type="ARBA" id="ARBA00023002"/>
    </source>
</evidence>
<name>A0A2T3AY47_AMORE</name>
<keyword evidence="5" id="KW-0560">Oxidoreductase</keyword>
<dbReference type="PANTHER" id="PTHR10961">
    <property type="entry name" value="PEROXISOMAL SARCOSINE OXIDASE"/>
    <property type="match status" value="1"/>
</dbReference>
<organism evidence="7 8">
    <name type="scientific">Amorphotheca resinae ATCC 22711</name>
    <dbReference type="NCBI Taxonomy" id="857342"/>
    <lineage>
        <taxon>Eukaryota</taxon>
        <taxon>Fungi</taxon>
        <taxon>Dikarya</taxon>
        <taxon>Ascomycota</taxon>
        <taxon>Pezizomycotina</taxon>
        <taxon>Leotiomycetes</taxon>
        <taxon>Helotiales</taxon>
        <taxon>Amorphothecaceae</taxon>
        <taxon>Amorphotheca</taxon>
    </lineage>
</organism>
<evidence type="ECO:0000259" key="6">
    <source>
        <dbReference type="Pfam" id="PF01266"/>
    </source>
</evidence>
<dbReference type="InterPro" id="IPR006076">
    <property type="entry name" value="FAD-dep_OxRdtase"/>
</dbReference>
<dbReference type="GO" id="GO:0050031">
    <property type="term" value="F:L-pipecolate oxidase activity"/>
    <property type="evidence" value="ECO:0007669"/>
    <property type="project" value="TreeGrafter"/>
</dbReference>
<keyword evidence="3" id="KW-0285">Flavoprotein</keyword>
<dbReference type="RefSeq" id="XP_024719587.1">
    <property type="nucleotide sequence ID" value="XM_024865839.1"/>
</dbReference>
<dbReference type="SUPFAM" id="SSF51905">
    <property type="entry name" value="FAD/NAD(P)-binding domain"/>
    <property type="match status" value="1"/>
</dbReference>
<dbReference type="InterPro" id="IPR036188">
    <property type="entry name" value="FAD/NAD-bd_sf"/>
</dbReference>
<dbReference type="InterPro" id="IPR045170">
    <property type="entry name" value="MTOX"/>
</dbReference>
<evidence type="ECO:0000256" key="4">
    <source>
        <dbReference type="ARBA" id="ARBA00022827"/>
    </source>
</evidence>
<dbReference type="PANTHER" id="PTHR10961:SF46">
    <property type="entry name" value="PEROXISOMAL SARCOSINE OXIDASE"/>
    <property type="match status" value="1"/>
</dbReference>
<dbReference type="Pfam" id="PF01266">
    <property type="entry name" value="DAO"/>
    <property type="match status" value="1"/>
</dbReference>
<reference evidence="7 8" key="1">
    <citation type="journal article" date="2018" name="New Phytol.">
        <title>Comparative genomics and transcriptomics depict ericoid mycorrhizal fungi as versatile saprotrophs and plant mutualists.</title>
        <authorList>
            <person name="Martino E."/>
            <person name="Morin E."/>
            <person name="Grelet G.A."/>
            <person name="Kuo A."/>
            <person name="Kohler A."/>
            <person name="Daghino S."/>
            <person name="Barry K.W."/>
            <person name="Cichocki N."/>
            <person name="Clum A."/>
            <person name="Dockter R.B."/>
            <person name="Hainaut M."/>
            <person name="Kuo R.C."/>
            <person name="LaButti K."/>
            <person name="Lindahl B.D."/>
            <person name="Lindquist E.A."/>
            <person name="Lipzen A."/>
            <person name="Khouja H.R."/>
            <person name="Magnuson J."/>
            <person name="Murat C."/>
            <person name="Ohm R.A."/>
            <person name="Singer S.W."/>
            <person name="Spatafora J.W."/>
            <person name="Wang M."/>
            <person name="Veneault-Fourrey C."/>
            <person name="Henrissat B."/>
            <person name="Grigoriev I.V."/>
            <person name="Martin F.M."/>
            <person name="Perotto S."/>
        </authorList>
    </citation>
    <scope>NUCLEOTIDE SEQUENCE [LARGE SCALE GENOMIC DNA]</scope>
    <source>
        <strain evidence="7 8">ATCC 22711</strain>
    </source>
</reference>
<dbReference type="STRING" id="857342.A0A2T3AY47"/>
<feature type="domain" description="FAD dependent oxidoreductase" evidence="6">
    <location>
        <begin position="10"/>
        <end position="394"/>
    </location>
</feature>